<dbReference type="EMBL" id="BAAARY010000034">
    <property type="protein sequence ID" value="GAA2532485.1"/>
    <property type="molecule type" value="Genomic_DNA"/>
</dbReference>
<dbReference type="InterPro" id="IPR027417">
    <property type="entry name" value="P-loop_NTPase"/>
</dbReference>
<evidence type="ECO:0000313" key="1">
    <source>
        <dbReference type="EMBL" id="GAA2532485.1"/>
    </source>
</evidence>
<evidence type="ECO:0008006" key="3">
    <source>
        <dbReference type="Google" id="ProtNLM"/>
    </source>
</evidence>
<dbReference type="Proteomes" id="UP001499978">
    <property type="component" value="Unassembled WGS sequence"/>
</dbReference>
<accession>A0ABN3NT60</accession>
<sequence>MMAVSSVFGLSASIQSPSYVDRNGLDAGLQNALEAKRHVVVHGSSKQGKTWLRSRILNEDASIIVQCVPGSSIESILTQALGKIGVTAVLKKVRAAEVSGTLNFEAAGDLGAKILAKLGVKIGAGLAGKKSDSTEVAPVGQKPADLLWVATAIQESGRRLIVEDFHYLDEPTQKEFAFVIKALGEYGLFFVIVGVWPTEHLLTYYNGDLDGRVENFQLSWTDDELHAVLSSGSPALGIEFADDLAASIVADSFGNVGLLQRLVERLCLDEGVDDLTWESKPRKIELGSSLSVARDHVASQMNGRYQAFADNFVRGMRRMPTGLEVYLMLLRAVTEADNRELIEGIDSLELLRRLNGMPGGNDIRQSDLTQALERVDRLQVKIAVRPPVLTYNKSSRKLFLADRSFLFYRQHANPRWPWMDDANLSNDLADQDPLLVD</sequence>
<dbReference type="SUPFAM" id="SSF52540">
    <property type="entry name" value="P-loop containing nucleoside triphosphate hydrolases"/>
    <property type="match status" value="1"/>
</dbReference>
<gene>
    <name evidence="1" type="ORF">GCM10010201_34940</name>
</gene>
<name>A0ABN3NT60_9ACTN</name>
<keyword evidence="2" id="KW-1185">Reference proteome</keyword>
<evidence type="ECO:0000313" key="2">
    <source>
        <dbReference type="Proteomes" id="UP001499978"/>
    </source>
</evidence>
<comment type="caution">
    <text evidence="1">The sequence shown here is derived from an EMBL/GenBank/DDBJ whole genome shotgun (WGS) entry which is preliminary data.</text>
</comment>
<protein>
    <recommendedName>
        <fullName evidence="3">ATP-binding protein</fullName>
    </recommendedName>
</protein>
<proteinExistence type="predicted"/>
<reference evidence="1 2" key="1">
    <citation type="journal article" date="2019" name="Int. J. Syst. Evol. Microbiol.">
        <title>The Global Catalogue of Microorganisms (GCM) 10K type strain sequencing project: providing services to taxonomists for standard genome sequencing and annotation.</title>
        <authorList>
            <consortium name="The Broad Institute Genomics Platform"/>
            <consortium name="The Broad Institute Genome Sequencing Center for Infectious Disease"/>
            <person name="Wu L."/>
            <person name="Ma J."/>
        </authorList>
    </citation>
    <scope>NUCLEOTIDE SEQUENCE [LARGE SCALE GENOMIC DNA]</scope>
    <source>
        <strain evidence="1 2">JCM 3367</strain>
    </source>
</reference>
<organism evidence="1 2">
    <name type="scientific">Pilimelia columellifera subsp. columellifera</name>
    <dbReference type="NCBI Taxonomy" id="706583"/>
    <lineage>
        <taxon>Bacteria</taxon>
        <taxon>Bacillati</taxon>
        <taxon>Actinomycetota</taxon>
        <taxon>Actinomycetes</taxon>
        <taxon>Micromonosporales</taxon>
        <taxon>Micromonosporaceae</taxon>
        <taxon>Pilimelia</taxon>
    </lineage>
</organism>